<protein>
    <submittedName>
        <fullName evidence="1">Uncharacterized protein</fullName>
    </submittedName>
</protein>
<reference evidence="1" key="2">
    <citation type="journal article" date="2015" name="Data Brief">
        <title>Shoot transcriptome of the giant reed, Arundo donax.</title>
        <authorList>
            <person name="Barrero R.A."/>
            <person name="Guerrero F.D."/>
            <person name="Moolhuijzen P."/>
            <person name="Goolsby J.A."/>
            <person name="Tidwell J."/>
            <person name="Bellgard S.E."/>
            <person name="Bellgard M.I."/>
        </authorList>
    </citation>
    <scope>NUCLEOTIDE SEQUENCE</scope>
    <source>
        <tissue evidence="1">Shoot tissue taken approximately 20 cm above the soil surface</tissue>
    </source>
</reference>
<evidence type="ECO:0000313" key="1">
    <source>
        <dbReference type="EMBL" id="JAD23527.1"/>
    </source>
</evidence>
<reference evidence="1" key="1">
    <citation type="submission" date="2014-09" db="EMBL/GenBank/DDBJ databases">
        <authorList>
            <person name="Magalhaes I.L.F."/>
            <person name="Oliveira U."/>
            <person name="Santos F.R."/>
            <person name="Vidigal T.H.D.A."/>
            <person name="Brescovit A.D."/>
            <person name="Santos A.J."/>
        </authorList>
    </citation>
    <scope>NUCLEOTIDE SEQUENCE</scope>
    <source>
        <tissue evidence="1">Shoot tissue taken approximately 20 cm above the soil surface</tissue>
    </source>
</reference>
<name>A0A0A8YLM6_ARUDO</name>
<accession>A0A0A8YLM6</accession>
<dbReference type="EMBL" id="GBRH01274368">
    <property type="protein sequence ID" value="JAD23527.1"/>
    <property type="molecule type" value="Transcribed_RNA"/>
</dbReference>
<organism evidence="1">
    <name type="scientific">Arundo donax</name>
    <name type="common">Giant reed</name>
    <name type="synonym">Donax arundinaceus</name>
    <dbReference type="NCBI Taxonomy" id="35708"/>
    <lineage>
        <taxon>Eukaryota</taxon>
        <taxon>Viridiplantae</taxon>
        <taxon>Streptophyta</taxon>
        <taxon>Embryophyta</taxon>
        <taxon>Tracheophyta</taxon>
        <taxon>Spermatophyta</taxon>
        <taxon>Magnoliopsida</taxon>
        <taxon>Liliopsida</taxon>
        <taxon>Poales</taxon>
        <taxon>Poaceae</taxon>
        <taxon>PACMAD clade</taxon>
        <taxon>Arundinoideae</taxon>
        <taxon>Arundineae</taxon>
        <taxon>Arundo</taxon>
    </lineage>
</organism>
<dbReference type="AlphaFoldDB" id="A0A0A8YLM6"/>
<sequence>MAAHIILRRRNSLSVLEKVIDKKQRK</sequence>
<proteinExistence type="predicted"/>